<evidence type="ECO:0000256" key="9">
    <source>
        <dbReference type="ARBA" id="ARBA00022679"/>
    </source>
</evidence>
<keyword evidence="11 20" id="KW-0999">Mitochondrion inner membrane</keyword>
<comment type="similarity">
    <text evidence="5 20">Belongs to the TAM41 family.</text>
</comment>
<keyword evidence="22" id="KW-1185">Reference proteome</keyword>
<evidence type="ECO:0000256" key="1">
    <source>
        <dbReference type="ARBA" id="ARBA00001946"/>
    </source>
</evidence>
<evidence type="ECO:0000256" key="16">
    <source>
        <dbReference type="ARBA" id="ARBA00023209"/>
    </source>
</evidence>
<name>A0A1D1UUC8_RAMVA</name>
<comment type="pathway">
    <text evidence="3 20">Phospholipid metabolism; CDP-diacylglycerol biosynthesis; CDP-diacylglycerol from sn-glycerol 3-phosphate: step 3/3.</text>
</comment>
<keyword evidence="15 20" id="KW-0472">Membrane</keyword>
<evidence type="ECO:0000256" key="4">
    <source>
        <dbReference type="ARBA" id="ARBA00005189"/>
    </source>
</evidence>
<evidence type="ECO:0000256" key="2">
    <source>
        <dbReference type="ARBA" id="ARBA00004443"/>
    </source>
</evidence>
<keyword evidence="14 20" id="KW-0496">Mitochondrion</keyword>
<evidence type="ECO:0000256" key="8">
    <source>
        <dbReference type="ARBA" id="ARBA00022516"/>
    </source>
</evidence>
<comment type="caution">
    <text evidence="21">The sequence shown here is derived from an EMBL/GenBank/DDBJ whole genome shotgun (WGS) entry which is preliminary data.</text>
</comment>
<keyword evidence="16 20" id="KW-0594">Phospholipid biosynthesis</keyword>
<evidence type="ECO:0000313" key="21">
    <source>
        <dbReference type="EMBL" id="GAU93071.1"/>
    </source>
</evidence>
<evidence type="ECO:0000256" key="5">
    <source>
        <dbReference type="ARBA" id="ARBA00005458"/>
    </source>
</evidence>
<keyword evidence="9 20" id="KW-0808">Transferase</keyword>
<accession>A0A1D1UUC8</accession>
<evidence type="ECO:0000256" key="17">
    <source>
        <dbReference type="ARBA" id="ARBA00023264"/>
    </source>
</evidence>
<dbReference type="STRING" id="947166.A0A1D1UUC8"/>
<evidence type="ECO:0000256" key="13">
    <source>
        <dbReference type="ARBA" id="ARBA00023098"/>
    </source>
</evidence>
<evidence type="ECO:0000256" key="6">
    <source>
        <dbReference type="ARBA" id="ARBA00012487"/>
    </source>
</evidence>
<evidence type="ECO:0000256" key="3">
    <source>
        <dbReference type="ARBA" id="ARBA00005119"/>
    </source>
</evidence>
<evidence type="ECO:0000313" key="22">
    <source>
        <dbReference type="Proteomes" id="UP000186922"/>
    </source>
</evidence>
<comment type="function">
    <text evidence="20">Catalyzes the conversion of phosphatidic acid (PA) to CDP-diacylglycerol (CDP-DAG), an essential intermediate in the synthesis of phosphatidylglycerol, cardiolipin and phosphatidylinositol.</text>
</comment>
<evidence type="ECO:0000256" key="11">
    <source>
        <dbReference type="ARBA" id="ARBA00022792"/>
    </source>
</evidence>
<dbReference type="Pfam" id="PF09139">
    <property type="entry name" value="Tam41_Mmp37"/>
    <property type="match status" value="1"/>
</dbReference>
<dbReference type="AlphaFoldDB" id="A0A1D1UUC8"/>
<evidence type="ECO:0000256" key="20">
    <source>
        <dbReference type="PIRNR" id="PIRNR028840"/>
    </source>
</evidence>
<evidence type="ECO:0000256" key="12">
    <source>
        <dbReference type="ARBA" id="ARBA00022842"/>
    </source>
</evidence>
<protein>
    <recommendedName>
        <fullName evidence="7 20">Phosphatidate cytidylyltransferase, mitochondrial</fullName>
        <ecNumber evidence="6 20">2.7.7.41</ecNumber>
    </recommendedName>
    <alternativeName>
        <fullName evidence="18 20">CDP-diacylglycerol synthase</fullName>
    </alternativeName>
    <alternativeName>
        <fullName evidence="19 20">Mitochondrial translocator assembly and maintenance protein 41 homolog</fullName>
    </alternativeName>
</protein>
<organism evidence="21 22">
    <name type="scientific">Ramazzottius varieornatus</name>
    <name type="common">Water bear</name>
    <name type="synonym">Tardigrade</name>
    <dbReference type="NCBI Taxonomy" id="947166"/>
    <lineage>
        <taxon>Eukaryota</taxon>
        <taxon>Metazoa</taxon>
        <taxon>Ecdysozoa</taxon>
        <taxon>Tardigrada</taxon>
        <taxon>Eutardigrada</taxon>
        <taxon>Parachela</taxon>
        <taxon>Hypsibioidea</taxon>
        <taxon>Ramazzottiidae</taxon>
        <taxon>Ramazzottius</taxon>
    </lineage>
</organism>
<dbReference type="UniPathway" id="UPA00557">
    <property type="reaction ID" value="UER00614"/>
</dbReference>
<dbReference type="GO" id="GO:0004605">
    <property type="term" value="F:phosphatidate cytidylyltransferase activity"/>
    <property type="evidence" value="ECO:0007669"/>
    <property type="project" value="UniProtKB-UniRule"/>
</dbReference>
<dbReference type="EC" id="2.7.7.41" evidence="6 20"/>
<evidence type="ECO:0000256" key="10">
    <source>
        <dbReference type="ARBA" id="ARBA00022695"/>
    </source>
</evidence>
<dbReference type="EMBL" id="BDGG01000002">
    <property type="protein sequence ID" value="GAU93071.1"/>
    <property type="molecule type" value="Genomic_DNA"/>
</dbReference>
<dbReference type="PIRSF" id="PIRSF028840">
    <property type="entry name" value="Mmp37"/>
    <property type="match status" value="1"/>
</dbReference>
<dbReference type="OrthoDB" id="341477at2759"/>
<dbReference type="PANTHER" id="PTHR13619">
    <property type="entry name" value="PHOSPHATIDATE CYTIDYLYLTRANSFERASE, MITOCHONDRIAL"/>
    <property type="match status" value="1"/>
</dbReference>
<keyword evidence="17 20" id="KW-1208">Phospholipid metabolism</keyword>
<proteinExistence type="inferred from homology"/>
<dbReference type="Proteomes" id="UP000186922">
    <property type="component" value="Unassembled WGS sequence"/>
</dbReference>
<evidence type="ECO:0000256" key="15">
    <source>
        <dbReference type="ARBA" id="ARBA00023136"/>
    </source>
</evidence>
<sequence length="331" mass="37199">MAYLRAAENTIHKAFARSIPPDVRLIFGYGSGIFKQLGHGDENANMLDYVVVVDDPVAWHEQNLALNRRHYSFLKYGGAKFLAEVQCGFGAAVYFNSLVPFEDRLVKYGVIATADLRKDLRNWTTLYISGRLHKPVLVVEDALDINQQDCLRSNLQAAVQTSLLLLPDAFTDEDLFLTIAGLSYTGDFRMKFGEDRNKVRNIVIPHMERFHDLYRPVLEKLQEVDCSANNRTFWQDGSPAARFTLLSDLPLNVRDKIVRNNLKGNRNKDISVILDGVAHGADVGKSVSTACHDIVSYSSRWQSAKGIFTAGLIKSVKYGSAKVRKMIKSLR</sequence>
<evidence type="ECO:0000256" key="7">
    <source>
        <dbReference type="ARBA" id="ARBA00018337"/>
    </source>
</evidence>
<dbReference type="GO" id="GO:0032049">
    <property type="term" value="P:cardiolipin biosynthetic process"/>
    <property type="evidence" value="ECO:0007669"/>
    <property type="project" value="UniProtKB-UniRule"/>
</dbReference>
<comment type="cofactor">
    <cofactor evidence="1 20">
        <name>Mg(2+)</name>
        <dbReference type="ChEBI" id="CHEBI:18420"/>
    </cofactor>
</comment>
<keyword evidence="13 20" id="KW-0443">Lipid metabolism</keyword>
<dbReference type="PANTHER" id="PTHR13619:SF0">
    <property type="entry name" value="PHOSPHATIDATE CYTIDYLYLTRANSFERASE, MITOCHONDRIAL"/>
    <property type="match status" value="1"/>
</dbReference>
<keyword evidence="12 20" id="KW-0460">Magnesium</keyword>
<keyword evidence="8 20" id="KW-0444">Lipid biosynthesis</keyword>
<evidence type="ECO:0000256" key="19">
    <source>
        <dbReference type="ARBA" id="ARBA00031502"/>
    </source>
</evidence>
<evidence type="ECO:0000256" key="18">
    <source>
        <dbReference type="ARBA" id="ARBA00029893"/>
    </source>
</evidence>
<keyword evidence="10 20" id="KW-0548">Nucleotidyltransferase</keyword>
<reference evidence="21 22" key="1">
    <citation type="journal article" date="2016" name="Nat. Commun.">
        <title>Extremotolerant tardigrade genome and improved radiotolerance of human cultured cells by tardigrade-unique protein.</title>
        <authorList>
            <person name="Hashimoto T."/>
            <person name="Horikawa D.D."/>
            <person name="Saito Y."/>
            <person name="Kuwahara H."/>
            <person name="Kozuka-Hata H."/>
            <person name="Shin-I T."/>
            <person name="Minakuchi Y."/>
            <person name="Ohishi K."/>
            <person name="Motoyama A."/>
            <person name="Aizu T."/>
            <person name="Enomoto A."/>
            <person name="Kondo K."/>
            <person name="Tanaka S."/>
            <person name="Hara Y."/>
            <person name="Koshikawa S."/>
            <person name="Sagara H."/>
            <person name="Miura T."/>
            <person name="Yokobori S."/>
            <person name="Miyagawa K."/>
            <person name="Suzuki Y."/>
            <person name="Kubo T."/>
            <person name="Oyama M."/>
            <person name="Kohara Y."/>
            <person name="Fujiyama A."/>
            <person name="Arakawa K."/>
            <person name="Katayama T."/>
            <person name="Toyoda A."/>
            <person name="Kunieda T."/>
        </authorList>
    </citation>
    <scope>NUCLEOTIDE SEQUENCE [LARGE SCALE GENOMIC DNA]</scope>
    <source>
        <strain evidence="21 22">YOKOZUNA-1</strain>
    </source>
</reference>
<dbReference type="GO" id="GO:0016024">
    <property type="term" value="P:CDP-diacylglycerol biosynthetic process"/>
    <property type="evidence" value="ECO:0007669"/>
    <property type="project" value="UniProtKB-UniRule"/>
</dbReference>
<dbReference type="InterPro" id="IPR015222">
    <property type="entry name" value="Tam41"/>
</dbReference>
<comment type="subcellular location">
    <subcellularLocation>
        <location evidence="2 20">Mitochondrion inner membrane</location>
        <topology evidence="2 20">Peripheral membrane protein</topology>
        <orientation evidence="2 20">Matrix side</orientation>
    </subcellularLocation>
</comment>
<evidence type="ECO:0000256" key="14">
    <source>
        <dbReference type="ARBA" id="ARBA00023128"/>
    </source>
</evidence>
<dbReference type="GO" id="GO:0005743">
    <property type="term" value="C:mitochondrial inner membrane"/>
    <property type="evidence" value="ECO:0007669"/>
    <property type="project" value="UniProtKB-SubCell"/>
</dbReference>
<comment type="pathway">
    <text evidence="4">Lipid metabolism.</text>
</comment>
<comment type="catalytic activity">
    <reaction evidence="20">
        <text>a 1,2-diacyl-sn-glycero-3-phosphate + CTP + H(+) = a CDP-1,2-diacyl-sn-glycerol + diphosphate</text>
        <dbReference type="Rhea" id="RHEA:16229"/>
        <dbReference type="ChEBI" id="CHEBI:15378"/>
        <dbReference type="ChEBI" id="CHEBI:33019"/>
        <dbReference type="ChEBI" id="CHEBI:37563"/>
        <dbReference type="ChEBI" id="CHEBI:58332"/>
        <dbReference type="ChEBI" id="CHEBI:58608"/>
        <dbReference type="EC" id="2.7.7.41"/>
    </reaction>
</comment>
<gene>
    <name evidence="21" type="primary">RvY_05060-1</name>
    <name evidence="21" type="synonym">RvY_05060.1</name>
    <name evidence="21" type="ORF">RvY_05060</name>
</gene>